<dbReference type="STRING" id="643867.Ftrac_1844"/>
<dbReference type="Pfam" id="PF00149">
    <property type="entry name" value="Metallophos"/>
    <property type="match status" value="1"/>
</dbReference>
<gene>
    <name evidence="7" type="ordered locus">Ftrac_1844</name>
</gene>
<dbReference type="Gene3D" id="3.60.21.10">
    <property type="match status" value="1"/>
</dbReference>
<dbReference type="AlphaFoldDB" id="E4TS92"/>
<dbReference type="GO" id="GO:0009245">
    <property type="term" value="P:lipid A biosynthetic process"/>
    <property type="evidence" value="ECO:0007669"/>
    <property type="project" value="TreeGrafter"/>
</dbReference>
<dbReference type="InterPro" id="IPR043461">
    <property type="entry name" value="LpxH-like"/>
</dbReference>
<dbReference type="SUPFAM" id="SSF56300">
    <property type="entry name" value="Metallo-dependent phosphatases"/>
    <property type="match status" value="1"/>
</dbReference>
<keyword evidence="3" id="KW-0479">Metal-binding</keyword>
<dbReference type="CDD" id="cd07398">
    <property type="entry name" value="MPP_YbbF-LpxH"/>
    <property type="match status" value="1"/>
</dbReference>
<evidence type="ECO:0000313" key="8">
    <source>
        <dbReference type="Proteomes" id="UP000008720"/>
    </source>
</evidence>
<dbReference type="Proteomes" id="UP000008720">
    <property type="component" value="Chromosome"/>
</dbReference>
<organism evidence="7 8">
    <name type="scientific">Marivirga tractuosa (strain ATCC 23168 / DSM 4126 / NBRC 15989 / NCIMB 1408 / VKM B-1430 / H-43)</name>
    <name type="common">Microscilla tractuosa</name>
    <name type="synonym">Flexibacter tractuosus</name>
    <dbReference type="NCBI Taxonomy" id="643867"/>
    <lineage>
        <taxon>Bacteria</taxon>
        <taxon>Pseudomonadati</taxon>
        <taxon>Bacteroidota</taxon>
        <taxon>Cytophagia</taxon>
        <taxon>Cytophagales</taxon>
        <taxon>Marivirgaceae</taxon>
        <taxon>Marivirga</taxon>
    </lineage>
</organism>
<dbReference type="PANTHER" id="PTHR34990">
    <property type="entry name" value="UDP-2,3-DIACYLGLUCOSAMINE HYDROLASE-RELATED"/>
    <property type="match status" value="1"/>
</dbReference>
<evidence type="ECO:0000256" key="1">
    <source>
        <dbReference type="ARBA" id="ARBA00022475"/>
    </source>
</evidence>
<keyword evidence="1" id="KW-1003">Cell membrane</keyword>
<dbReference type="EMBL" id="CP002349">
    <property type="protein sequence ID" value="ADR21832.1"/>
    <property type="molecule type" value="Genomic_DNA"/>
</dbReference>
<evidence type="ECO:0000256" key="5">
    <source>
        <dbReference type="ARBA" id="ARBA00023211"/>
    </source>
</evidence>
<evidence type="ECO:0000256" key="4">
    <source>
        <dbReference type="ARBA" id="ARBA00023136"/>
    </source>
</evidence>
<proteinExistence type="predicted"/>
<name>E4TS92_MARTH</name>
<dbReference type="GO" id="GO:0046872">
    <property type="term" value="F:metal ion binding"/>
    <property type="evidence" value="ECO:0007669"/>
    <property type="project" value="UniProtKB-KW"/>
</dbReference>
<evidence type="ECO:0000259" key="6">
    <source>
        <dbReference type="Pfam" id="PF00149"/>
    </source>
</evidence>
<dbReference type="eggNOG" id="COG2908">
    <property type="taxonomic scope" value="Bacteria"/>
</dbReference>
<reference evidence="7 8" key="1">
    <citation type="journal article" date="2011" name="Stand. Genomic Sci.">
        <title>Complete genome sequence of Marivirga tractuosa type strain (H-43).</title>
        <authorList>
            <person name="Pagani I."/>
            <person name="Chertkov O."/>
            <person name="Lapidus A."/>
            <person name="Lucas S."/>
            <person name="Del Rio T.G."/>
            <person name="Tice H."/>
            <person name="Copeland A."/>
            <person name="Cheng J.F."/>
            <person name="Nolan M."/>
            <person name="Saunders E."/>
            <person name="Pitluck S."/>
            <person name="Held B."/>
            <person name="Goodwin L."/>
            <person name="Liolios K."/>
            <person name="Ovchinikova G."/>
            <person name="Ivanova N."/>
            <person name="Mavromatis K."/>
            <person name="Pati A."/>
            <person name="Chen A."/>
            <person name="Palaniappan K."/>
            <person name="Land M."/>
            <person name="Hauser L."/>
            <person name="Jeffries C.D."/>
            <person name="Detter J.C."/>
            <person name="Han C."/>
            <person name="Tapia R."/>
            <person name="Ngatchou-Djao O.D."/>
            <person name="Rohde M."/>
            <person name="Goker M."/>
            <person name="Spring S."/>
            <person name="Sikorski J."/>
            <person name="Woyke T."/>
            <person name="Bristow J."/>
            <person name="Eisen J.A."/>
            <person name="Markowitz V."/>
            <person name="Hugenholtz P."/>
            <person name="Klenk H.P."/>
            <person name="Kyrpides N.C."/>
        </authorList>
    </citation>
    <scope>NUCLEOTIDE SEQUENCE [LARGE SCALE GENOMIC DNA]</scope>
    <source>
        <strain evidence="8">ATCC 23168 / DSM 4126 / NBRC 15989 / NCIMB 1408 / VKM B-1430 / H-43</strain>
    </source>
</reference>
<feature type="domain" description="Calcineurin-like phosphoesterase" evidence="6">
    <location>
        <begin position="16"/>
        <end position="216"/>
    </location>
</feature>
<dbReference type="HOGENOM" id="CLU_061126_1_0_10"/>
<dbReference type="GO" id="GO:0008758">
    <property type="term" value="F:UDP-2,3-diacylglucosamine hydrolase activity"/>
    <property type="evidence" value="ECO:0007669"/>
    <property type="project" value="TreeGrafter"/>
</dbReference>
<dbReference type="InterPro" id="IPR004843">
    <property type="entry name" value="Calcineurin-like_PHP"/>
</dbReference>
<keyword evidence="5" id="KW-0464">Manganese</keyword>
<keyword evidence="2" id="KW-0997">Cell inner membrane</keyword>
<evidence type="ECO:0000313" key="7">
    <source>
        <dbReference type="EMBL" id="ADR21832.1"/>
    </source>
</evidence>
<sequence>MMTFRKPKEVMLTHYKTLVISDVHLGTKGSKAKELVKFLKQCSCDRLILNGDIIDGWQLKKYGTWKRKHTRFINRILKMIEEHKTEVIYLRGNHDDFLDQVLPFKVGNLTITRDLIIESNGKKFYVVHGDIFDSITTNLKWVAKLGDVGYTFLLWVNSKYNQYRRSKGLPYYSLSQVVKSKVKSAVSYIDDFEKQLLEIAKIKDCDGIICGHIHQPALKEIDGLIYMNSGDWVESMSALGEDKDGNWSLVYYADSSPYKLNHKKVEELNINNTSTFSTEEINIRKKTA</sequence>
<evidence type="ECO:0000256" key="2">
    <source>
        <dbReference type="ARBA" id="ARBA00022519"/>
    </source>
</evidence>
<dbReference type="KEGG" id="mtt:Ftrac_1844"/>
<dbReference type="InterPro" id="IPR029052">
    <property type="entry name" value="Metallo-depent_PP-like"/>
</dbReference>
<evidence type="ECO:0000256" key="3">
    <source>
        <dbReference type="ARBA" id="ARBA00022723"/>
    </source>
</evidence>
<keyword evidence="8" id="KW-1185">Reference proteome</keyword>
<dbReference type="GO" id="GO:0016020">
    <property type="term" value="C:membrane"/>
    <property type="evidence" value="ECO:0007669"/>
    <property type="project" value="GOC"/>
</dbReference>
<dbReference type="PANTHER" id="PTHR34990:SF2">
    <property type="entry name" value="BLL8164 PROTEIN"/>
    <property type="match status" value="1"/>
</dbReference>
<keyword evidence="4" id="KW-0472">Membrane</keyword>
<protein>
    <submittedName>
        <fullName evidence="7">Metallophosphoesterase</fullName>
    </submittedName>
</protein>
<accession>E4TS92</accession>